<dbReference type="InterPro" id="IPR052091">
    <property type="entry name" value="Beta-ala_Activ/Resist"/>
</dbReference>
<reference evidence="3" key="3">
    <citation type="submission" date="2016-06" db="UniProtKB">
        <authorList>
            <consortium name="WormBaseParasite"/>
        </authorList>
    </citation>
    <scope>IDENTIFICATION</scope>
</reference>
<name>A0A183CP20_GLOPA</name>
<organism evidence="2 3">
    <name type="scientific">Globodera pallida</name>
    <name type="common">Potato cyst nematode worm</name>
    <name type="synonym">Heterodera pallida</name>
    <dbReference type="NCBI Taxonomy" id="36090"/>
    <lineage>
        <taxon>Eukaryota</taxon>
        <taxon>Metazoa</taxon>
        <taxon>Ecdysozoa</taxon>
        <taxon>Nematoda</taxon>
        <taxon>Chromadorea</taxon>
        <taxon>Rhabditida</taxon>
        <taxon>Tylenchina</taxon>
        <taxon>Tylenchomorpha</taxon>
        <taxon>Tylenchoidea</taxon>
        <taxon>Heteroderidae</taxon>
        <taxon>Heteroderinae</taxon>
        <taxon>Globodera</taxon>
    </lineage>
</organism>
<dbReference type="GO" id="GO:0043041">
    <property type="term" value="P:amino acid activation for nonribosomal peptide biosynthetic process"/>
    <property type="evidence" value="ECO:0007669"/>
    <property type="project" value="TreeGrafter"/>
</dbReference>
<reference evidence="2" key="2">
    <citation type="submission" date="2014-05" db="EMBL/GenBank/DDBJ databases">
        <title>The genome and life-stage specific transcriptomes of Globodera pallida elucidate key aspects of plant parasitism by a cyst nematode.</title>
        <authorList>
            <person name="Cotton J.A."/>
            <person name="Lilley C.J."/>
            <person name="Jones L.M."/>
            <person name="Kikuchi T."/>
            <person name="Reid A.J."/>
            <person name="Thorpe P."/>
            <person name="Tsai I.J."/>
            <person name="Beasley H."/>
            <person name="Blok V."/>
            <person name="Cock P.J.A."/>
            <person name="Van den Akker S.E."/>
            <person name="Holroyd N."/>
            <person name="Hunt M."/>
            <person name="Mantelin S."/>
            <person name="Naghra H."/>
            <person name="Pain A."/>
            <person name="Palomares-Rius J.E."/>
            <person name="Zarowiecki M."/>
            <person name="Berriman M."/>
            <person name="Jones J.T."/>
            <person name="Urwin P.E."/>
        </authorList>
    </citation>
    <scope>NUCLEOTIDE SEQUENCE [LARGE SCALE GENOMIC DNA]</scope>
    <source>
        <strain evidence="2">Lindley</strain>
    </source>
</reference>
<dbReference type="WBParaSite" id="GPLIN_001462700">
    <property type="protein sequence ID" value="GPLIN_001462700"/>
    <property type="gene ID" value="GPLIN_001462700"/>
</dbReference>
<evidence type="ECO:0000313" key="2">
    <source>
        <dbReference type="Proteomes" id="UP000050741"/>
    </source>
</evidence>
<dbReference type="Pfam" id="PF00501">
    <property type="entry name" value="AMP-binding"/>
    <property type="match status" value="1"/>
</dbReference>
<dbReference type="Gene3D" id="3.40.50.12780">
    <property type="entry name" value="N-terminal domain of ligase-like"/>
    <property type="match status" value="1"/>
</dbReference>
<dbReference type="AlphaFoldDB" id="A0A183CP20"/>
<evidence type="ECO:0000259" key="1">
    <source>
        <dbReference type="Pfam" id="PF00501"/>
    </source>
</evidence>
<dbReference type="InterPro" id="IPR042099">
    <property type="entry name" value="ANL_N_sf"/>
</dbReference>
<dbReference type="PANTHER" id="PTHR44394:SF1">
    <property type="entry name" value="BETA-ALANINE-ACTIVATING ENZYME"/>
    <property type="match status" value="1"/>
</dbReference>
<sequence length="356" mass="39764">MRNKLRLKKEKWPMSFHKDVKLESIMNGTLISESESSRMNELFVHAEQLKGALFYDPQNDRIVAEGTHSNERPLAHSVMNAIESLSAKQTKETNEKSAQYLATVSMIVGVVKTGNAFAIFEPGPSNYLEERFARFRIKFALFDASLPLDEDAFRDTAFVEAGPLKIGRLKNGSGDTGTDTFVMEQQEILYAIQTSGSTGIPKVVLVPFSSIMPNVEDFIDRFSLTASSTVLYSTQTNFDPSMVELLVALSVGCELLIPPPSGWIGSVSRIILRDFRLSFVQLTPAVLQCLSTDILRHIFGRNSLIDTLLIGGDNFPLNLMKNYYKKECPMAVYNVYGLTEVSCWASIHRFKTSDSE</sequence>
<accession>A0A183CP20</accession>
<keyword evidence="2" id="KW-1185">Reference proteome</keyword>
<dbReference type="Proteomes" id="UP000050741">
    <property type="component" value="Unassembled WGS sequence"/>
</dbReference>
<dbReference type="SUPFAM" id="SSF56801">
    <property type="entry name" value="Acetyl-CoA synthetase-like"/>
    <property type="match status" value="1"/>
</dbReference>
<evidence type="ECO:0000313" key="3">
    <source>
        <dbReference type="WBParaSite" id="GPLIN_001462700"/>
    </source>
</evidence>
<reference evidence="2" key="1">
    <citation type="submission" date="2013-12" db="EMBL/GenBank/DDBJ databases">
        <authorList>
            <person name="Aslett M."/>
        </authorList>
    </citation>
    <scope>NUCLEOTIDE SEQUENCE [LARGE SCALE GENOMIC DNA]</scope>
    <source>
        <strain evidence="2">Lindley</strain>
    </source>
</reference>
<protein>
    <submittedName>
        <fullName evidence="3">AMP-binding domain-containing protein</fullName>
    </submittedName>
</protein>
<dbReference type="PANTHER" id="PTHR44394">
    <property type="entry name" value="BETA-ALANINE-ACTIVATING ENZYME"/>
    <property type="match status" value="1"/>
</dbReference>
<proteinExistence type="predicted"/>
<feature type="domain" description="AMP-dependent synthetase/ligase" evidence="1">
    <location>
        <begin position="182"/>
        <end position="347"/>
    </location>
</feature>
<dbReference type="InterPro" id="IPR000873">
    <property type="entry name" value="AMP-dep_synth/lig_dom"/>
</dbReference>